<keyword evidence="4" id="KW-1185">Reference proteome</keyword>
<sequence length="525" mass="57438">MAELLAEPQLGLTLLAGSAGLGNRVTWAHTSDLPRLWEWITGGELMMTNGLSIPADPEGQVELAEALVNAGASALAIGEQMYAPALLPQFLEACDRLPLPVINIPYPLPFIAIARSVAESSLLEESRRLRQTARIYDLLRLAGPSDDNWLSLILGIEAELDASLFVVDRRCLHAWHPGGQSLPPDLKQDLSPLTSKSPVASKKFQWHRLAGSHVLMMDIPTHANALLVVLPNSEPLPDAVVLLHAATVLGLELSRTVLSLENQRRLSAEFLLQALDGRLGIADIESRLPEFGITSREFLVISMSSDDGERLAGIHMDLWRHGYPAACQRTFNTLHLAIASDCSDDLLRHAVPLDVRIGISRPSTAAGAQRALQESMWALGTASSTGERLVRYAEGPSWLGLTSFEEGNALVQRLLGPIFEYEQGESGDLIVTLKTFLDSQRSWQKTAAALYAHRQTIIYRIRKISELTGLDMSETSTLAQLWFALQIHDAMDLQGKLRHLPTAEVSTRGVKAGRGLVGQSKELRP</sequence>
<evidence type="ECO:0000259" key="1">
    <source>
        <dbReference type="Pfam" id="PF07905"/>
    </source>
</evidence>
<feature type="domain" description="PucR C-terminal helix-turn-helix" evidence="2">
    <location>
        <begin position="429"/>
        <end position="487"/>
    </location>
</feature>
<dbReference type="PANTHER" id="PTHR33744:SF1">
    <property type="entry name" value="DNA-BINDING TRANSCRIPTIONAL ACTIVATOR ADER"/>
    <property type="match status" value="1"/>
</dbReference>
<dbReference type="InterPro" id="IPR025736">
    <property type="entry name" value="PucR_C-HTH_dom"/>
</dbReference>
<reference evidence="3 4" key="1">
    <citation type="submission" date="2023-07" db="EMBL/GenBank/DDBJ databases">
        <title>Sorghum-associated microbial communities from plants grown in Nebraska, USA.</title>
        <authorList>
            <person name="Schachtman D."/>
        </authorList>
    </citation>
    <scope>NUCLEOTIDE SEQUENCE [LARGE SCALE GENOMIC DNA]</scope>
    <source>
        <strain evidence="3 4">BE167</strain>
    </source>
</reference>
<evidence type="ECO:0000313" key="3">
    <source>
        <dbReference type="EMBL" id="MDR7084739.1"/>
    </source>
</evidence>
<feature type="domain" description="Purine catabolism PurC-like" evidence="1">
    <location>
        <begin position="3"/>
        <end position="119"/>
    </location>
</feature>
<protein>
    <submittedName>
        <fullName evidence="3">Purine catabolism regulator</fullName>
    </submittedName>
</protein>
<organism evidence="3 4">
    <name type="scientific">Arthrobacter ginsengisoli</name>
    <dbReference type="NCBI Taxonomy" id="1356565"/>
    <lineage>
        <taxon>Bacteria</taxon>
        <taxon>Bacillati</taxon>
        <taxon>Actinomycetota</taxon>
        <taxon>Actinomycetes</taxon>
        <taxon>Micrococcales</taxon>
        <taxon>Micrococcaceae</taxon>
        <taxon>Arthrobacter</taxon>
    </lineage>
</organism>
<dbReference type="InterPro" id="IPR042070">
    <property type="entry name" value="PucR_C-HTH_sf"/>
</dbReference>
<comment type="caution">
    <text evidence="3">The sequence shown here is derived from an EMBL/GenBank/DDBJ whole genome shotgun (WGS) entry which is preliminary data.</text>
</comment>
<dbReference type="Pfam" id="PF13556">
    <property type="entry name" value="HTH_30"/>
    <property type="match status" value="1"/>
</dbReference>
<dbReference type="Pfam" id="PF07905">
    <property type="entry name" value="PucR"/>
    <property type="match status" value="1"/>
</dbReference>
<dbReference type="PANTHER" id="PTHR33744">
    <property type="entry name" value="CARBOHYDRATE DIACID REGULATOR"/>
    <property type="match status" value="1"/>
</dbReference>
<dbReference type="InterPro" id="IPR012914">
    <property type="entry name" value="PucR_dom"/>
</dbReference>
<dbReference type="Gene3D" id="1.10.10.2840">
    <property type="entry name" value="PucR C-terminal helix-turn-helix domain"/>
    <property type="match status" value="1"/>
</dbReference>
<dbReference type="EMBL" id="JAVDVQ010000030">
    <property type="protein sequence ID" value="MDR7084739.1"/>
    <property type="molecule type" value="Genomic_DNA"/>
</dbReference>
<dbReference type="Proteomes" id="UP001252243">
    <property type="component" value="Unassembled WGS sequence"/>
</dbReference>
<dbReference type="InterPro" id="IPR051448">
    <property type="entry name" value="CdaR-like_regulators"/>
</dbReference>
<name>A0ABU1UHS1_9MICC</name>
<gene>
    <name evidence="3" type="ORF">J2X01_004055</name>
</gene>
<evidence type="ECO:0000313" key="4">
    <source>
        <dbReference type="Proteomes" id="UP001252243"/>
    </source>
</evidence>
<proteinExistence type="predicted"/>
<evidence type="ECO:0000259" key="2">
    <source>
        <dbReference type="Pfam" id="PF13556"/>
    </source>
</evidence>
<accession>A0ABU1UHS1</accession>